<dbReference type="HOGENOM" id="CLU_2338017_0_0_1"/>
<protein>
    <submittedName>
        <fullName evidence="2 3">Uncharacterized protein</fullName>
    </submittedName>
</protein>
<dbReference type="EMBL" id="JH992969">
    <property type="protein sequence ID" value="EKX53710.1"/>
    <property type="molecule type" value="Genomic_DNA"/>
</dbReference>
<dbReference type="AlphaFoldDB" id="L1JZS8"/>
<sequence>MSAETLPKFDLAFALPSLDQGLVTWWNDMFSNPDQPLSPTTSHRTIMRRSSSTDSLKKTVRFSLEVSSSEPDLTTMRRESTDRRLSRPQTWANRKQKK</sequence>
<organism evidence="2">
    <name type="scientific">Guillardia theta (strain CCMP2712)</name>
    <name type="common">Cryptophyte</name>
    <dbReference type="NCBI Taxonomy" id="905079"/>
    <lineage>
        <taxon>Eukaryota</taxon>
        <taxon>Cryptophyceae</taxon>
        <taxon>Pyrenomonadales</taxon>
        <taxon>Geminigeraceae</taxon>
        <taxon>Guillardia</taxon>
    </lineage>
</organism>
<evidence type="ECO:0000313" key="4">
    <source>
        <dbReference type="Proteomes" id="UP000011087"/>
    </source>
</evidence>
<proteinExistence type="predicted"/>
<dbReference type="Proteomes" id="UP000011087">
    <property type="component" value="Unassembled WGS sequence"/>
</dbReference>
<feature type="compositionally biased region" description="Basic and acidic residues" evidence="1">
    <location>
        <begin position="75"/>
        <end position="85"/>
    </location>
</feature>
<dbReference type="GeneID" id="17310529"/>
<dbReference type="EnsemblProtists" id="EKX53710">
    <property type="protein sequence ID" value="EKX53710"/>
    <property type="gene ID" value="GUITHDRAFT_150270"/>
</dbReference>
<evidence type="ECO:0000313" key="3">
    <source>
        <dbReference type="EnsemblProtists" id="EKX53710"/>
    </source>
</evidence>
<gene>
    <name evidence="2" type="ORF">GUITHDRAFT_150270</name>
</gene>
<evidence type="ECO:0000313" key="2">
    <source>
        <dbReference type="EMBL" id="EKX53710.1"/>
    </source>
</evidence>
<feature type="compositionally biased region" description="Polar residues" evidence="1">
    <location>
        <begin position="87"/>
        <end position="98"/>
    </location>
</feature>
<dbReference type="KEGG" id="gtt:GUITHDRAFT_150270"/>
<reference evidence="3" key="3">
    <citation type="submission" date="2015-06" db="UniProtKB">
        <authorList>
            <consortium name="EnsemblProtists"/>
        </authorList>
    </citation>
    <scope>IDENTIFICATION</scope>
</reference>
<evidence type="ECO:0000256" key="1">
    <source>
        <dbReference type="SAM" id="MobiDB-lite"/>
    </source>
</evidence>
<accession>L1JZS8</accession>
<dbReference type="RefSeq" id="XP_005840690.1">
    <property type="nucleotide sequence ID" value="XM_005840633.1"/>
</dbReference>
<dbReference type="PaxDb" id="55529-EKX53710"/>
<feature type="region of interest" description="Disordered" evidence="1">
    <location>
        <begin position="67"/>
        <end position="98"/>
    </location>
</feature>
<name>L1JZS8_GUITC</name>
<reference evidence="2 4" key="1">
    <citation type="journal article" date="2012" name="Nature">
        <title>Algal genomes reveal evolutionary mosaicism and the fate of nucleomorphs.</title>
        <authorList>
            <consortium name="DOE Joint Genome Institute"/>
            <person name="Curtis B.A."/>
            <person name="Tanifuji G."/>
            <person name="Burki F."/>
            <person name="Gruber A."/>
            <person name="Irimia M."/>
            <person name="Maruyama S."/>
            <person name="Arias M.C."/>
            <person name="Ball S.G."/>
            <person name="Gile G.H."/>
            <person name="Hirakawa Y."/>
            <person name="Hopkins J.F."/>
            <person name="Kuo A."/>
            <person name="Rensing S.A."/>
            <person name="Schmutz J."/>
            <person name="Symeonidi A."/>
            <person name="Elias M."/>
            <person name="Eveleigh R.J."/>
            <person name="Herman E.K."/>
            <person name="Klute M.J."/>
            <person name="Nakayama T."/>
            <person name="Obornik M."/>
            <person name="Reyes-Prieto A."/>
            <person name="Armbrust E.V."/>
            <person name="Aves S.J."/>
            <person name="Beiko R.G."/>
            <person name="Coutinho P."/>
            <person name="Dacks J.B."/>
            <person name="Durnford D.G."/>
            <person name="Fast N.M."/>
            <person name="Green B.R."/>
            <person name="Grisdale C.J."/>
            <person name="Hempel F."/>
            <person name="Henrissat B."/>
            <person name="Hoppner M.P."/>
            <person name="Ishida K."/>
            <person name="Kim E."/>
            <person name="Koreny L."/>
            <person name="Kroth P.G."/>
            <person name="Liu Y."/>
            <person name="Malik S.B."/>
            <person name="Maier U.G."/>
            <person name="McRose D."/>
            <person name="Mock T."/>
            <person name="Neilson J.A."/>
            <person name="Onodera N.T."/>
            <person name="Poole A.M."/>
            <person name="Pritham E.J."/>
            <person name="Richards T.A."/>
            <person name="Rocap G."/>
            <person name="Roy S.W."/>
            <person name="Sarai C."/>
            <person name="Schaack S."/>
            <person name="Shirato S."/>
            <person name="Slamovits C.H."/>
            <person name="Spencer D.F."/>
            <person name="Suzuki S."/>
            <person name="Worden A.Z."/>
            <person name="Zauner S."/>
            <person name="Barry K."/>
            <person name="Bell C."/>
            <person name="Bharti A.K."/>
            <person name="Crow J.A."/>
            <person name="Grimwood J."/>
            <person name="Kramer R."/>
            <person name="Lindquist E."/>
            <person name="Lucas S."/>
            <person name="Salamov A."/>
            <person name="McFadden G.I."/>
            <person name="Lane C.E."/>
            <person name="Keeling P.J."/>
            <person name="Gray M.W."/>
            <person name="Grigoriev I.V."/>
            <person name="Archibald J.M."/>
        </authorList>
    </citation>
    <scope>NUCLEOTIDE SEQUENCE</scope>
    <source>
        <strain evidence="2 4">CCMP2712</strain>
    </source>
</reference>
<reference evidence="4" key="2">
    <citation type="submission" date="2012-11" db="EMBL/GenBank/DDBJ databases">
        <authorList>
            <person name="Kuo A."/>
            <person name="Curtis B.A."/>
            <person name="Tanifuji G."/>
            <person name="Burki F."/>
            <person name="Gruber A."/>
            <person name="Irimia M."/>
            <person name="Maruyama S."/>
            <person name="Arias M.C."/>
            <person name="Ball S.G."/>
            <person name="Gile G.H."/>
            <person name="Hirakawa Y."/>
            <person name="Hopkins J.F."/>
            <person name="Rensing S.A."/>
            <person name="Schmutz J."/>
            <person name="Symeonidi A."/>
            <person name="Elias M."/>
            <person name="Eveleigh R.J."/>
            <person name="Herman E.K."/>
            <person name="Klute M.J."/>
            <person name="Nakayama T."/>
            <person name="Obornik M."/>
            <person name="Reyes-Prieto A."/>
            <person name="Armbrust E.V."/>
            <person name="Aves S.J."/>
            <person name="Beiko R.G."/>
            <person name="Coutinho P."/>
            <person name="Dacks J.B."/>
            <person name="Durnford D.G."/>
            <person name="Fast N.M."/>
            <person name="Green B.R."/>
            <person name="Grisdale C."/>
            <person name="Hempe F."/>
            <person name="Henrissat B."/>
            <person name="Hoppner M.P."/>
            <person name="Ishida K.-I."/>
            <person name="Kim E."/>
            <person name="Koreny L."/>
            <person name="Kroth P.G."/>
            <person name="Liu Y."/>
            <person name="Malik S.-B."/>
            <person name="Maier U.G."/>
            <person name="McRose D."/>
            <person name="Mock T."/>
            <person name="Neilson J.A."/>
            <person name="Onodera N.T."/>
            <person name="Poole A.M."/>
            <person name="Pritham E.J."/>
            <person name="Richards T.A."/>
            <person name="Rocap G."/>
            <person name="Roy S.W."/>
            <person name="Sarai C."/>
            <person name="Schaack S."/>
            <person name="Shirato S."/>
            <person name="Slamovits C.H."/>
            <person name="Spencer D.F."/>
            <person name="Suzuki S."/>
            <person name="Worden A.Z."/>
            <person name="Zauner S."/>
            <person name="Barry K."/>
            <person name="Bell C."/>
            <person name="Bharti A.K."/>
            <person name="Crow J.A."/>
            <person name="Grimwood J."/>
            <person name="Kramer R."/>
            <person name="Lindquist E."/>
            <person name="Lucas S."/>
            <person name="Salamov A."/>
            <person name="McFadden G.I."/>
            <person name="Lane C.E."/>
            <person name="Keeling P.J."/>
            <person name="Gray M.W."/>
            <person name="Grigoriev I.V."/>
            <person name="Archibald J.M."/>
        </authorList>
    </citation>
    <scope>NUCLEOTIDE SEQUENCE</scope>
    <source>
        <strain evidence="4">CCMP2712</strain>
    </source>
</reference>
<keyword evidence="4" id="KW-1185">Reference proteome</keyword>